<evidence type="ECO:0000259" key="1">
    <source>
        <dbReference type="Pfam" id="PF18480"/>
    </source>
</evidence>
<dbReference type="EMBL" id="CADCUV010000084">
    <property type="protein sequence ID" value="CAA9414051.1"/>
    <property type="molecule type" value="Genomic_DNA"/>
</dbReference>
<sequence length="110" mass="12716">MRLLFDHNLSPRLVRLLSDVYPECSHVRDLNMQQSSDTEVWNYAADNGYTIVSKDSDFHQRSLLAGAPPRVIWIRQGNRSVKETADLLRERFVVVGQFHAREEKSFLALS</sequence>
<dbReference type="Pfam" id="PF18480">
    <property type="entry name" value="DUF5615"/>
    <property type="match status" value="1"/>
</dbReference>
<accession>A0A6J4PLZ5</accession>
<name>A0A6J4PLZ5_9ACTN</name>
<evidence type="ECO:0000313" key="2">
    <source>
        <dbReference type="EMBL" id="CAA9414051.1"/>
    </source>
</evidence>
<dbReference type="AlphaFoldDB" id="A0A6J4PLZ5"/>
<dbReference type="InterPro" id="IPR041049">
    <property type="entry name" value="DUF5615"/>
</dbReference>
<organism evidence="2">
    <name type="scientific">uncultured Rubrobacteraceae bacterium</name>
    <dbReference type="NCBI Taxonomy" id="349277"/>
    <lineage>
        <taxon>Bacteria</taxon>
        <taxon>Bacillati</taxon>
        <taxon>Actinomycetota</taxon>
        <taxon>Rubrobacteria</taxon>
        <taxon>Rubrobacterales</taxon>
        <taxon>Rubrobacteraceae</taxon>
        <taxon>environmental samples</taxon>
    </lineage>
</organism>
<reference evidence="2" key="1">
    <citation type="submission" date="2020-02" db="EMBL/GenBank/DDBJ databases">
        <authorList>
            <person name="Meier V. D."/>
        </authorList>
    </citation>
    <scope>NUCLEOTIDE SEQUENCE</scope>
    <source>
        <strain evidence="2">AVDCRST_MAG22</strain>
    </source>
</reference>
<protein>
    <recommendedName>
        <fullName evidence="1">DUF5615 domain-containing protein</fullName>
    </recommendedName>
</protein>
<feature type="domain" description="DUF5615" evidence="1">
    <location>
        <begin position="1"/>
        <end position="95"/>
    </location>
</feature>
<gene>
    <name evidence="2" type="ORF">AVDCRST_MAG22-2093</name>
</gene>
<proteinExistence type="predicted"/>